<reference evidence="2" key="1">
    <citation type="journal article" date="2011" name="PLoS Genet.">
        <title>Genomic analysis of the necrotrophic fungal pathogens Sclerotinia sclerotiorum and Botrytis cinerea.</title>
        <authorList>
            <person name="Amselem J."/>
            <person name="Cuomo C.A."/>
            <person name="van Kan J.A."/>
            <person name="Viaud M."/>
            <person name="Benito E.P."/>
            <person name="Couloux A."/>
            <person name="Coutinho P.M."/>
            <person name="de Vries R.P."/>
            <person name="Dyer P.S."/>
            <person name="Fillinger S."/>
            <person name="Fournier E."/>
            <person name="Gout L."/>
            <person name="Hahn M."/>
            <person name="Kohn L."/>
            <person name="Lapalu N."/>
            <person name="Plummer K.M."/>
            <person name="Pradier J.M."/>
            <person name="Quevillon E."/>
            <person name="Sharon A."/>
            <person name="Simon A."/>
            <person name="ten Have A."/>
            <person name="Tudzynski B."/>
            <person name="Tudzynski P."/>
            <person name="Wincker P."/>
            <person name="Andrew M."/>
            <person name="Anthouard V."/>
            <person name="Beever R.E."/>
            <person name="Beffa R."/>
            <person name="Benoit I."/>
            <person name="Bouzid O."/>
            <person name="Brault B."/>
            <person name="Chen Z."/>
            <person name="Choquer M."/>
            <person name="Collemare J."/>
            <person name="Cotton P."/>
            <person name="Danchin E.G."/>
            <person name="Da Silva C."/>
            <person name="Gautier A."/>
            <person name="Giraud C."/>
            <person name="Giraud T."/>
            <person name="Gonzalez C."/>
            <person name="Grossetete S."/>
            <person name="Guldener U."/>
            <person name="Henrissat B."/>
            <person name="Howlett B.J."/>
            <person name="Kodira C."/>
            <person name="Kretschmer M."/>
            <person name="Lappartient A."/>
            <person name="Leroch M."/>
            <person name="Levis C."/>
            <person name="Mauceli E."/>
            <person name="Neuveglise C."/>
            <person name="Oeser B."/>
            <person name="Pearson M."/>
            <person name="Poulain J."/>
            <person name="Poussereau N."/>
            <person name="Quesneville H."/>
            <person name="Rascle C."/>
            <person name="Schumacher J."/>
            <person name="Segurens B."/>
            <person name="Sexton A."/>
            <person name="Silva E."/>
            <person name="Sirven C."/>
            <person name="Soanes D.M."/>
            <person name="Talbot N.J."/>
            <person name="Templeton M."/>
            <person name="Yandava C."/>
            <person name="Yarden O."/>
            <person name="Zeng Q."/>
            <person name="Rollins J.A."/>
            <person name="Lebrun M.H."/>
            <person name="Dickman M."/>
        </authorList>
    </citation>
    <scope>NUCLEOTIDE SEQUENCE [LARGE SCALE GENOMIC DNA]</scope>
    <source>
        <strain evidence="2">T4</strain>
    </source>
</reference>
<dbReference type="OrthoDB" id="2157530at2759"/>
<evidence type="ECO:0000313" key="1">
    <source>
        <dbReference type="EMBL" id="CCD42961.1"/>
    </source>
</evidence>
<proteinExistence type="predicted"/>
<accession>G2XQ73</accession>
<gene>
    <name evidence="1" type="ORF">BofuT4_P070370.1</name>
</gene>
<dbReference type="EMBL" id="FQ790251">
    <property type="protein sequence ID" value="CCD42961.1"/>
    <property type="molecule type" value="Genomic_DNA"/>
</dbReference>
<evidence type="ECO:0000313" key="2">
    <source>
        <dbReference type="Proteomes" id="UP000008177"/>
    </source>
</evidence>
<sequence length="156" mass="17827">MGSCRNYEDEIAQMALSEVLYDRRFTTFEGGTLILVPVMDMRGDAICWLNPDLITPFTLRRNVEPPANIENTIQYLSRRSLGDYEPPYLEYAFVGECHIDTPIYSHGQEPNHPAVKSPCSTQDDSFGENSSVNNHDYFGEDPIVNNHDTFEIFRVN</sequence>
<protein>
    <submittedName>
        <fullName evidence="1">Uncharacterized protein</fullName>
    </submittedName>
</protein>
<name>G2XQ73_BOTF4</name>
<organism evidence="1 2">
    <name type="scientific">Botryotinia fuckeliana (strain T4)</name>
    <name type="common">Noble rot fungus</name>
    <name type="synonym">Botrytis cinerea</name>
    <dbReference type="NCBI Taxonomy" id="999810"/>
    <lineage>
        <taxon>Eukaryota</taxon>
        <taxon>Fungi</taxon>
        <taxon>Dikarya</taxon>
        <taxon>Ascomycota</taxon>
        <taxon>Pezizomycotina</taxon>
        <taxon>Leotiomycetes</taxon>
        <taxon>Helotiales</taxon>
        <taxon>Sclerotiniaceae</taxon>
        <taxon>Botrytis</taxon>
    </lineage>
</organism>
<dbReference type="HOGENOM" id="CLU_1805888_0_0_1"/>
<dbReference type="InParanoid" id="G2XQ73"/>
<dbReference type="AlphaFoldDB" id="G2XQ73"/>
<dbReference type="Proteomes" id="UP000008177">
    <property type="component" value="Unplaced contigs"/>
</dbReference>